<dbReference type="HAMAP" id="MF_00260">
    <property type="entry name" value="Porphobil_deam"/>
    <property type="match status" value="1"/>
</dbReference>
<dbReference type="CDD" id="cd13645">
    <property type="entry name" value="PBP2_HuPBGD_like"/>
    <property type="match status" value="1"/>
</dbReference>
<dbReference type="Gene3D" id="3.30.160.40">
    <property type="entry name" value="Porphobilinogen deaminase, C-terminal domain"/>
    <property type="match status" value="1"/>
</dbReference>
<comment type="cofactor">
    <cofactor evidence="1">
        <name>dipyrromethane</name>
        <dbReference type="ChEBI" id="CHEBI:60342"/>
    </cofactor>
</comment>
<comment type="similarity">
    <text evidence="3">Belongs to the HMBS family.</text>
</comment>
<dbReference type="InterPro" id="IPR022419">
    <property type="entry name" value="Porphobilin_deaminase_cofac_BS"/>
</dbReference>
<evidence type="ECO:0000256" key="3">
    <source>
        <dbReference type="ARBA" id="ARBA00005638"/>
    </source>
</evidence>
<dbReference type="PIRSF" id="PIRSF001438">
    <property type="entry name" value="4pyrrol_synth_OHMeBilane_synth"/>
    <property type="match status" value="1"/>
</dbReference>
<dbReference type="Pfam" id="PF03900">
    <property type="entry name" value="Porphobil_deamC"/>
    <property type="match status" value="1"/>
</dbReference>
<protein>
    <recommendedName>
        <fullName evidence="4">hydroxymethylbilane synthase</fullName>
        <ecNumber evidence="4">2.5.1.61</ecNumber>
    </recommendedName>
    <alternativeName>
        <fullName evidence="9">Hydroxymethylbilane synthase</fullName>
    </alternativeName>
    <alternativeName>
        <fullName evidence="8">Pre-uroporphyrinogen synthase</fullName>
    </alternativeName>
</protein>
<keyword evidence="7" id="KW-0627">Porphyrin biosynthesis</keyword>
<dbReference type="FunFam" id="3.40.190.10:FF:000260">
    <property type="entry name" value="Porphobilinogen deaminase"/>
    <property type="match status" value="1"/>
</dbReference>
<dbReference type="GO" id="GO:0006782">
    <property type="term" value="P:protoporphyrinogen IX biosynthetic process"/>
    <property type="evidence" value="ECO:0007669"/>
    <property type="project" value="UniProtKB-UniPathway"/>
</dbReference>
<dbReference type="Proteomes" id="UP000266673">
    <property type="component" value="Unassembled WGS sequence"/>
</dbReference>
<dbReference type="AlphaFoldDB" id="A0A397V3G0"/>
<evidence type="ECO:0000256" key="5">
    <source>
        <dbReference type="ARBA" id="ARBA00022679"/>
    </source>
</evidence>
<evidence type="ECO:0000256" key="6">
    <source>
        <dbReference type="ARBA" id="ARBA00023133"/>
    </source>
</evidence>
<reference evidence="12 13" key="1">
    <citation type="submission" date="2018-06" db="EMBL/GenBank/DDBJ databases">
        <title>Comparative genomics reveals the genomic features of Rhizophagus irregularis, R. cerebriforme, R. diaphanum and Gigaspora rosea, and their symbiotic lifestyle signature.</title>
        <authorList>
            <person name="Morin E."/>
            <person name="San Clemente H."/>
            <person name="Chen E.C.H."/>
            <person name="De La Providencia I."/>
            <person name="Hainaut M."/>
            <person name="Kuo A."/>
            <person name="Kohler A."/>
            <person name="Murat C."/>
            <person name="Tang N."/>
            <person name="Roy S."/>
            <person name="Loubradou J."/>
            <person name="Henrissat B."/>
            <person name="Grigoriev I.V."/>
            <person name="Corradi N."/>
            <person name="Roux C."/>
            <person name="Martin F.M."/>
        </authorList>
    </citation>
    <scope>NUCLEOTIDE SEQUENCE [LARGE SCALE GENOMIC DNA]</scope>
    <source>
        <strain evidence="12 13">DAOM 194757</strain>
    </source>
</reference>
<dbReference type="GO" id="GO:0005737">
    <property type="term" value="C:cytoplasm"/>
    <property type="evidence" value="ECO:0007669"/>
    <property type="project" value="TreeGrafter"/>
</dbReference>
<dbReference type="UniPathway" id="UPA00251">
    <property type="reaction ID" value="UER00319"/>
</dbReference>
<dbReference type="GO" id="GO:0004418">
    <property type="term" value="F:hydroxymethylbilane synthase activity"/>
    <property type="evidence" value="ECO:0007669"/>
    <property type="project" value="UniProtKB-EC"/>
</dbReference>
<keyword evidence="13" id="KW-1185">Reference proteome</keyword>
<dbReference type="SUPFAM" id="SSF53850">
    <property type="entry name" value="Periplasmic binding protein-like II"/>
    <property type="match status" value="1"/>
</dbReference>
<dbReference type="PROSITE" id="PS00533">
    <property type="entry name" value="PORPHOBILINOGEN_DEAM"/>
    <property type="match status" value="1"/>
</dbReference>
<evidence type="ECO:0000259" key="10">
    <source>
        <dbReference type="Pfam" id="PF01379"/>
    </source>
</evidence>
<sequence length="322" mass="35457">MSTRKTFTIGTRKSQLALVQTNEVQKALQRAYPNIEFSILGITTTGDQILNKPLYQIGEKSLFTKELEVALENKTVDLVVHSLKDLPTTLPKGMTVGAMLKREDPNDALIIKGDLAAKSLEELPKGSIIGTSSVRRSSQLKHAFPDLIFQNIRGNLDTRLAKLDNPDGQYSAIILAVAGLVRLGLNHRISQILPSNIMLHAVGQGAIAVECRDDDKDTIELLSVLEDKDTRLRCTAERSLLRDLEGGCSVPIGVNTNFIEEKEGKRMLRLESLVAQLDGSKIIRAEVTKYVDGIDEANELGKEVSKILIERGAISIIEELKH</sequence>
<evidence type="ECO:0000256" key="8">
    <source>
        <dbReference type="ARBA" id="ARBA00030685"/>
    </source>
</evidence>
<proteinExistence type="inferred from homology"/>
<dbReference type="OrthoDB" id="564646at2759"/>
<gene>
    <name evidence="12" type="ORF">C2G38_1970093</name>
</gene>
<dbReference type="NCBIfam" id="TIGR00212">
    <property type="entry name" value="hemC"/>
    <property type="match status" value="1"/>
</dbReference>
<name>A0A397V3G0_9GLOM</name>
<dbReference type="PRINTS" id="PR00151">
    <property type="entry name" value="PORPHBDMNASE"/>
</dbReference>
<keyword evidence="6" id="KW-0350">Heme biosynthesis</keyword>
<organism evidence="12 13">
    <name type="scientific">Gigaspora rosea</name>
    <dbReference type="NCBI Taxonomy" id="44941"/>
    <lineage>
        <taxon>Eukaryota</taxon>
        <taxon>Fungi</taxon>
        <taxon>Fungi incertae sedis</taxon>
        <taxon>Mucoromycota</taxon>
        <taxon>Glomeromycotina</taxon>
        <taxon>Glomeromycetes</taxon>
        <taxon>Diversisporales</taxon>
        <taxon>Gigasporaceae</taxon>
        <taxon>Gigaspora</taxon>
    </lineage>
</organism>
<dbReference type="InterPro" id="IPR000860">
    <property type="entry name" value="HemC"/>
</dbReference>
<evidence type="ECO:0000256" key="9">
    <source>
        <dbReference type="ARBA" id="ARBA00033064"/>
    </source>
</evidence>
<feature type="domain" description="Porphobilinogen deaminase N-terminal" evidence="10">
    <location>
        <begin position="8"/>
        <end position="219"/>
    </location>
</feature>
<dbReference type="SUPFAM" id="SSF54782">
    <property type="entry name" value="Porphobilinogen deaminase (hydroxymethylbilane synthase), C-terminal domain"/>
    <property type="match status" value="1"/>
</dbReference>
<dbReference type="InterPro" id="IPR022417">
    <property type="entry name" value="Porphobilin_deaminase_N"/>
</dbReference>
<dbReference type="EC" id="2.5.1.61" evidence="4"/>
<feature type="domain" description="Porphobilinogen deaminase C-terminal" evidence="11">
    <location>
        <begin position="232"/>
        <end position="308"/>
    </location>
</feature>
<evidence type="ECO:0000256" key="4">
    <source>
        <dbReference type="ARBA" id="ARBA00012655"/>
    </source>
</evidence>
<dbReference type="STRING" id="44941.A0A397V3G0"/>
<evidence type="ECO:0000313" key="13">
    <source>
        <dbReference type="Proteomes" id="UP000266673"/>
    </source>
</evidence>
<evidence type="ECO:0000256" key="7">
    <source>
        <dbReference type="ARBA" id="ARBA00023244"/>
    </source>
</evidence>
<dbReference type="PANTHER" id="PTHR11557">
    <property type="entry name" value="PORPHOBILINOGEN DEAMINASE"/>
    <property type="match status" value="1"/>
</dbReference>
<evidence type="ECO:0000256" key="1">
    <source>
        <dbReference type="ARBA" id="ARBA00001916"/>
    </source>
</evidence>
<dbReference type="InterPro" id="IPR036803">
    <property type="entry name" value="Porphobilinogen_deaminase_C_sf"/>
</dbReference>
<evidence type="ECO:0000256" key="2">
    <source>
        <dbReference type="ARBA" id="ARBA00004735"/>
    </source>
</evidence>
<dbReference type="PANTHER" id="PTHR11557:SF0">
    <property type="entry name" value="PORPHOBILINOGEN DEAMINASE"/>
    <property type="match status" value="1"/>
</dbReference>
<comment type="caution">
    <text evidence="12">The sequence shown here is derived from an EMBL/GenBank/DDBJ whole genome shotgun (WGS) entry which is preliminary data.</text>
</comment>
<dbReference type="InterPro" id="IPR022418">
    <property type="entry name" value="Porphobilinogen_deaminase_C"/>
</dbReference>
<dbReference type="Gene3D" id="3.40.190.10">
    <property type="entry name" value="Periplasmic binding protein-like II"/>
    <property type="match status" value="2"/>
</dbReference>
<evidence type="ECO:0000313" key="12">
    <source>
        <dbReference type="EMBL" id="RIB16552.1"/>
    </source>
</evidence>
<comment type="pathway">
    <text evidence="2">Porphyrin-containing compound metabolism; protoporphyrin-IX biosynthesis; coproporphyrinogen-III from 5-aminolevulinate: step 2/4.</text>
</comment>
<dbReference type="Pfam" id="PF01379">
    <property type="entry name" value="Porphobil_deam"/>
    <property type="match status" value="1"/>
</dbReference>
<dbReference type="EMBL" id="QKWP01000667">
    <property type="protein sequence ID" value="RIB16552.1"/>
    <property type="molecule type" value="Genomic_DNA"/>
</dbReference>
<dbReference type="FunFam" id="3.40.190.10:FF:000005">
    <property type="entry name" value="Porphobilinogen deaminase"/>
    <property type="match status" value="1"/>
</dbReference>
<evidence type="ECO:0000259" key="11">
    <source>
        <dbReference type="Pfam" id="PF03900"/>
    </source>
</evidence>
<keyword evidence="5" id="KW-0808">Transferase</keyword>
<accession>A0A397V3G0</accession>